<dbReference type="InParanoid" id="E4WQ71"/>
<protein>
    <submittedName>
        <fullName evidence="1">Uncharacterized protein</fullName>
    </submittedName>
</protein>
<organism evidence="1">
    <name type="scientific">Oikopleura dioica</name>
    <name type="common">Tunicate</name>
    <dbReference type="NCBI Taxonomy" id="34765"/>
    <lineage>
        <taxon>Eukaryota</taxon>
        <taxon>Metazoa</taxon>
        <taxon>Chordata</taxon>
        <taxon>Tunicata</taxon>
        <taxon>Appendicularia</taxon>
        <taxon>Copelata</taxon>
        <taxon>Oikopleuridae</taxon>
        <taxon>Oikopleura</taxon>
    </lineage>
</organism>
<name>E4WQ71_OIKDI</name>
<reference evidence="1" key="1">
    <citation type="journal article" date="2010" name="Science">
        <title>Plasticity of animal genome architecture unmasked by rapid evolution of a pelagic tunicate.</title>
        <authorList>
            <person name="Denoeud F."/>
            <person name="Henriet S."/>
            <person name="Mungpakdee S."/>
            <person name="Aury J.M."/>
            <person name="Da Silva C."/>
            <person name="Brinkmann H."/>
            <person name="Mikhaleva J."/>
            <person name="Olsen L.C."/>
            <person name="Jubin C."/>
            <person name="Canestro C."/>
            <person name="Bouquet J.M."/>
            <person name="Danks G."/>
            <person name="Poulain J."/>
            <person name="Campsteijn C."/>
            <person name="Adamski M."/>
            <person name="Cross I."/>
            <person name="Yadetie F."/>
            <person name="Muffato M."/>
            <person name="Louis A."/>
            <person name="Butcher S."/>
            <person name="Tsagkogeorga G."/>
            <person name="Konrad A."/>
            <person name="Singh S."/>
            <person name="Jensen M.F."/>
            <person name="Cong E.H."/>
            <person name="Eikeseth-Otteraa H."/>
            <person name="Noel B."/>
            <person name="Anthouard V."/>
            <person name="Porcel B.M."/>
            <person name="Kachouri-Lafond R."/>
            <person name="Nishino A."/>
            <person name="Ugolini M."/>
            <person name="Chourrout P."/>
            <person name="Nishida H."/>
            <person name="Aasland R."/>
            <person name="Huzurbazar S."/>
            <person name="Westhof E."/>
            <person name="Delsuc F."/>
            <person name="Lehrach H."/>
            <person name="Reinhardt R."/>
            <person name="Weissenbach J."/>
            <person name="Roy S.W."/>
            <person name="Artiguenave F."/>
            <person name="Postlethwait J.H."/>
            <person name="Manak J.R."/>
            <person name="Thompson E.M."/>
            <person name="Jaillon O."/>
            <person name="Du Pasquier L."/>
            <person name="Boudinot P."/>
            <person name="Liberles D.A."/>
            <person name="Volff J.N."/>
            <person name="Philippe H."/>
            <person name="Lenhard B."/>
            <person name="Roest Crollius H."/>
            <person name="Wincker P."/>
            <person name="Chourrout D."/>
        </authorList>
    </citation>
    <scope>NUCLEOTIDE SEQUENCE [LARGE SCALE GENOMIC DNA]</scope>
</reference>
<dbReference type="OrthoDB" id="10383631at2759"/>
<accession>E4WQ71</accession>
<evidence type="ECO:0000313" key="2">
    <source>
        <dbReference type="Proteomes" id="UP000001307"/>
    </source>
</evidence>
<sequence>MKVFGVIALYAQSNGESKFQDAANDIKNVLDVTLDGVQKIANTLSSIDFPKIDIPEVREFKFEAPKIEIPDIENYQFEFPKIEIPDIANFKYEAPEMKFPDAENYKFEMPEIKMPDIVDYKFDDSELKEQLKNL</sequence>
<keyword evidence="2" id="KW-1185">Reference proteome</keyword>
<evidence type="ECO:0000313" key="1">
    <source>
        <dbReference type="EMBL" id="CBY20055.1"/>
    </source>
</evidence>
<dbReference type="AlphaFoldDB" id="E4WQ71"/>
<dbReference type="Proteomes" id="UP000001307">
    <property type="component" value="Unassembled WGS sequence"/>
</dbReference>
<proteinExistence type="predicted"/>
<gene>
    <name evidence="1" type="ORF">GSOID_T00000037001</name>
</gene>
<dbReference type="EMBL" id="FN653015">
    <property type="protein sequence ID" value="CBY20055.1"/>
    <property type="molecule type" value="Genomic_DNA"/>
</dbReference>